<dbReference type="InterPro" id="IPR015421">
    <property type="entry name" value="PyrdxlP-dep_Trfase_major"/>
</dbReference>
<comment type="subcellular location">
    <subcellularLocation>
        <location evidence="7">Cytoplasm</location>
    </subcellularLocation>
</comment>
<comment type="similarity">
    <text evidence="3 7">Belongs to the class-III pyridoxal-phosphate-dependent aminotransferase family. HemL subfamily.</text>
</comment>
<dbReference type="GO" id="GO:0005737">
    <property type="term" value="C:cytoplasm"/>
    <property type="evidence" value="ECO:0007669"/>
    <property type="project" value="UniProtKB-SubCell"/>
</dbReference>
<proteinExistence type="inferred from homology"/>
<dbReference type="UniPathway" id="UPA00251">
    <property type="reaction ID" value="UER00317"/>
</dbReference>
<dbReference type="FunFam" id="3.40.640.10:FF:000021">
    <property type="entry name" value="Glutamate-1-semialdehyde 2,1-aminomutase"/>
    <property type="match status" value="1"/>
</dbReference>
<dbReference type="GO" id="GO:0008483">
    <property type="term" value="F:transaminase activity"/>
    <property type="evidence" value="ECO:0007669"/>
    <property type="project" value="InterPro"/>
</dbReference>
<evidence type="ECO:0000256" key="4">
    <source>
        <dbReference type="ARBA" id="ARBA00022898"/>
    </source>
</evidence>
<dbReference type="CDD" id="cd00610">
    <property type="entry name" value="OAT_like"/>
    <property type="match status" value="1"/>
</dbReference>
<dbReference type="EMBL" id="CP053085">
    <property type="protein sequence ID" value="QJR38161.1"/>
    <property type="molecule type" value="Genomic_DNA"/>
</dbReference>
<evidence type="ECO:0000313" key="9">
    <source>
        <dbReference type="Proteomes" id="UP000500938"/>
    </source>
</evidence>
<organism evidence="8 9">
    <name type="scientific">Gemmatimonas groenlandica</name>
    <dbReference type="NCBI Taxonomy" id="2732249"/>
    <lineage>
        <taxon>Bacteria</taxon>
        <taxon>Pseudomonadati</taxon>
        <taxon>Gemmatimonadota</taxon>
        <taxon>Gemmatimonadia</taxon>
        <taxon>Gemmatimonadales</taxon>
        <taxon>Gemmatimonadaceae</taxon>
        <taxon>Gemmatimonas</taxon>
    </lineage>
</organism>
<keyword evidence="6 7" id="KW-0627">Porphyrin biosynthesis</keyword>
<dbReference type="NCBIfam" id="TIGR00713">
    <property type="entry name" value="hemL"/>
    <property type="match status" value="1"/>
</dbReference>
<keyword evidence="5 7" id="KW-0413">Isomerase</keyword>
<dbReference type="InterPro" id="IPR004639">
    <property type="entry name" value="4pyrrol_synth_GluAld_NH2Trfase"/>
</dbReference>
<dbReference type="SUPFAM" id="SSF53383">
    <property type="entry name" value="PLP-dependent transferases"/>
    <property type="match status" value="1"/>
</dbReference>
<dbReference type="PROSITE" id="PS00600">
    <property type="entry name" value="AA_TRANSFER_CLASS_3"/>
    <property type="match status" value="1"/>
</dbReference>
<accession>A0A6M4J0W9</accession>
<dbReference type="GO" id="GO:0006782">
    <property type="term" value="P:protoporphyrinogen IX biosynthetic process"/>
    <property type="evidence" value="ECO:0007669"/>
    <property type="project" value="UniProtKB-UniRule"/>
</dbReference>
<evidence type="ECO:0000256" key="1">
    <source>
        <dbReference type="ARBA" id="ARBA00001933"/>
    </source>
</evidence>
<dbReference type="InterPro" id="IPR049704">
    <property type="entry name" value="Aminotrans_3_PPA_site"/>
</dbReference>
<sequence>MLTSRPSARSAEIMARARARFPGGVNSPVRAFGGVGGEPFVAKRGKGALVWDADGNEYLDYILSWGPLVLGHAPDVVLEAVSRAMQDGTSFGMPTEREVELADKIAERMPHMEMVRFTSSGTEAAMTIARLARAITGREYILKFEGCYHGHADAFLVRAGSGVATLGLPDSPGVPAALAKLTLTCRYNDLEEAARIAREYPLAAIMLEPIVGNSGFIEPLPEFIPGLRKIADETGALLVFDEVMTGFRIAFGGARERFGVTPDLTALGKVIGGGLPVAAYGGRRELMQNVAPTGKVYQAGTLSGNPLAMAAGLATLGALTQEVHDGITAQTGVLVQGMRDIAARHGVPFSASHSGSMWGFFFRDEPVHTYDDAKLSDTVLFKRFFHAARRRGVSLAPSAFEAGFMSSAHGDAEIAETLTRLDDALGAAVAQRD</sequence>
<dbReference type="NCBIfam" id="NF000818">
    <property type="entry name" value="PRK00062.1"/>
    <property type="match status" value="1"/>
</dbReference>
<dbReference type="GO" id="GO:0042286">
    <property type="term" value="F:glutamate-1-semialdehyde 2,1-aminomutase activity"/>
    <property type="evidence" value="ECO:0007669"/>
    <property type="project" value="UniProtKB-UniRule"/>
</dbReference>
<evidence type="ECO:0000256" key="3">
    <source>
        <dbReference type="ARBA" id="ARBA00008981"/>
    </source>
</evidence>
<dbReference type="InterPro" id="IPR015424">
    <property type="entry name" value="PyrdxlP-dep_Trfase"/>
</dbReference>
<gene>
    <name evidence="7 8" type="primary">hemL</name>
    <name evidence="8" type="ORF">HKW67_08510</name>
</gene>
<comment type="cofactor">
    <cofactor evidence="1 7">
        <name>pyridoxal 5'-phosphate</name>
        <dbReference type="ChEBI" id="CHEBI:597326"/>
    </cofactor>
</comment>
<dbReference type="KEGG" id="ggr:HKW67_08510"/>
<comment type="subunit">
    <text evidence="7">Homodimer.</text>
</comment>
<evidence type="ECO:0000313" key="8">
    <source>
        <dbReference type="EMBL" id="QJR38161.1"/>
    </source>
</evidence>
<dbReference type="Proteomes" id="UP000500938">
    <property type="component" value="Chromosome"/>
</dbReference>
<dbReference type="PANTHER" id="PTHR43713:SF3">
    <property type="entry name" value="GLUTAMATE-1-SEMIALDEHYDE 2,1-AMINOMUTASE 1, CHLOROPLASTIC-RELATED"/>
    <property type="match status" value="1"/>
</dbReference>
<keyword evidence="7" id="KW-0963">Cytoplasm</keyword>
<dbReference type="EC" id="5.4.3.8" evidence="7"/>
<evidence type="ECO:0000256" key="6">
    <source>
        <dbReference type="ARBA" id="ARBA00023244"/>
    </source>
</evidence>
<dbReference type="Pfam" id="PF00202">
    <property type="entry name" value="Aminotran_3"/>
    <property type="match status" value="1"/>
</dbReference>
<evidence type="ECO:0000256" key="5">
    <source>
        <dbReference type="ARBA" id="ARBA00023235"/>
    </source>
</evidence>
<dbReference type="Gene3D" id="3.40.640.10">
    <property type="entry name" value="Type I PLP-dependent aspartate aminotransferase-like (Major domain)"/>
    <property type="match status" value="1"/>
</dbReference>
<dbReference type="AlphaFoldDB" id="A0A6M4J0W9"/>
<keyword evidence="9" id="KW-1185">Reference proteome</keyword>
<evidence type="ECO:0000256" key="7">
    <source>
        <dbReference type="HAMAP-Rule" id="MF_00375"/>
    </source>
</evidence>
<dbReference type="InterPro" id="IPR015422">
    <property type="entry name" value="PyrdxlP-dep_Trfase_small"/>
</dbReference>
<reference evidence="8 9" key="1">
    <citation type="submission" date="2020-05" db="EMBL/GenBank/DDBJ databases">
        <title>Complete genome sequence of Gemmatimonas greenlandica TET16.</title>
        <authorList>
            <person name="Zeng Y."/>
        </authorList>
    </citation>
    <scope>NUCLEOTIDE SEQUENCE [LARGE SCALE GENOMIC DNA]</scope>
    <source>
        <strain evidence="8 9">TET16</strain>
    </source>
</reference>
<dbReference type="GO" id="GO:0030170">
    <property type="term" value="F:pyridoxal phosphate binding"/>
    <property type="evidence" value="ECO:0007669"/>
    <property type="project" value="InterPro"/>
</dbReference>
<dbReference type="InterPro" id="IPR005814">
    <property type="entry name" value="Aminotrans_3"/>
</dbReference>
<dbReference type="Gene3D" id="3.90.1150.10">
    <property type="entry name" value="Aspartate Aminotransferase, domain 1"/>
    <property type="match status" value="1"/>
</dbReference>
<dbReference type="PANTHER" id="PTHR43713">
    <property type="entry name" value="GLUTAMATE-1-SEMIALDEHYDE 2,1-AMINOMUTASE"/>
    <property type="match status" value="1"/>
</dbReference>
<protein>
    <recommendedName>
        <fullName evidence="7">Glutamate-1-semialdehyde 2,1-aminomutase</fullName>
        <shortName evidence="7">GSA</shortName>
        <ecNumber evidence="7">5.4.3.8</ecNumber>
    </recommendedName>
    <alternativeName>
        <fullName evidence="7">Glutamate-1-semialdehyde aminotransferase</fullName>
        <shortName evidence="7">GSA-AT</shortName>
    </alternativeName>
</protein>
<dbReference type="HAMAP" id="MF_00375">
    <property type="entry name" value="HemL_aminotrans_3"/>
    <property type="match status" value="1"/>
</dbReference>
<comment type="pathway">
    <text evidence="2">Porphyrin-containing compound metabolism; protoporphyrin-IX biosynthesis; 5-aminolevulinate from L-glutamyl-tRNA(Glu): step 2/2.</text>
</comment>
<name>A0A6M4J0W9_9BACT</name>
<feature type="modified residue" description="N6-(pyridoxal phosphate)lysine" evidence="7">
    <location>
        <position position="269"/>
    </location>
</feature>
<comment type="catalytic activity">
    <reaction evidence="7">
        <text>(S)-4-amino-5-oxopentanoate = 5-aminolevulinate</text>
        <dbReference type="Rhea" id="RHEA:14265"/>
        <dbReference type="ChEBI" id="CHEBI:57501"/>
        <dbReference type="ChEBI" id="CHEBI:356416"/>
        <dbReference type="EC" id="5.4.3.8"/>
    </reaction>
</comment>
<keyword evidence="4 7" id="KW-0663">Pyridoxal phosphate</keyword>
<evidence type="ECO:0000256" key="2">
    <source>
        <dbReference type="ARBA" id="ARBA00004819"/>
    </source>
</evidence>